<evidence type="ECO:0000259" key="1">
    <source>
        <dbReference type="Pfam" id="PF01243"/>
    </source>
</evidence>
<dbReference type="Proteomes" id="UP000623440">
    <property type="component" value="Unassembled WGS sequence"/>
</dbReference>
<name>A0ABR8E3Z2_9NOSO</name>
<accession>A0ABR8E3Z2</accession>
<dbReference type="Gene3D" id="2.30.110.10">
    <property type="entry name" value="Electron Transport, Fmn-binding Protein, Chain A"/>
    <property type="match status" value="1"/>
</dbReference>
<dbReference type="SUPFAM" id="SSF50475">
    <property type="entry name" value="FMN-binding split barrel"/>
    <property type="match status" value="1"/>
</dbReference>
<proteinExistence type="predicted"/>
<feature type="domain" description="Pyridoxamine 5'-phosphate oxidase N-terminal" evidence="1">
    <location>
        <begin position="34"/>
        <end position="152"/>
    </location>
</feature>
<evidence type="ECO:0000313" key="3">
    <source>
        <dbReference type="Proteomes" id="UP000623440"/>
    </source>
</evidence>
<dbReference type="PANTHER" id="PTHR42815">
    <property type="entry name" value="FAD-BINDING, PUTATIVE (AFU_ORTHOLOGUE AFUA_6G07600)-RELATED"/>
    <property type="match status" value="1"/>
</dbReference>
<dbReference type="InterPro" id="IPR012349">
    <property type="entry name" value="Split_barrel_FMN-bd"/>
</dbReference>
<dbReference type="PANTHER" id="PTHR42815:SF2">
    <property type="entry name" value="FAD-BINDING, PUTATIVE (AFU_ORTHOLOGUE AFUA_6G07600)-RELATED"/>
    <property type="match status" value="1"/>
</dbReference>
<dbReference type="InterPro" id="IPR011576">
    <property type="entry name" value="Pyridox_Oxase_N"/>
</dbReference>
<dbReference type="Pfam" id="PF01243">
    <property type="entry name" value="PNPOx_N"/>
    <property type="match status" value="1"/>
</dbReference>
<dbReference type="NCBIfam" id="TIGR04025">
    <property type="entry name" value="PPOX_FMN_DR2398"/>
    <property type="match status" value="1"/>
</dbReference>
<protein>
    <submittedName>
        <fullName evidence="2">Pyridoxamine 5'-phosphate oxidase family protein</fullName>
    </submittedName>
</protein>
<organism evidence="2 3">
    <name type="scientific">Nostoc flagelliforme FACHB-838</name>
    <dbReference type="NCBI Taxonomy" id="2692904"/>
    <lineage>
        <taxon>Bacteria</taxon>
        <taxon>Bacillati</taxon>
        <taxon>Cyanobacteriota</taxon>
        <taxon>Cyanophyceae</taxon>
        <taxon>Nostocales</taxon>
        <taxon>Nostocaceae</taxon>
        <taxon>Nostoc</taxon>
    </lineage>
</organism>
<dbReference type="RefSeq" id="WP_190947168.1">
    <property type="nucleotide sequence ID" value="NZ_JACJSI010000460.1"/>
</dbReference>
<evidence type="ECO:0000313" key="2">
    <source>
        <dbReference type="EMBL" id="MBD2536447.1"/>
    </source>
</evidence>
<gene>
    <name evidence="2" type="ORF">H6G97_47095</name>
</gene>
<dbReference type="InterPro" id="IPR024029">
    <property type="entry name" value="Pyridox_Oxase_FMN-dep"/>
</dbReference>
<comment type="caution">
    <text evidence="2">The sequence shown here is derived from an EMBL/GenBank/DDBJ whole genome shotgun (WGS) entry which is preliminary data.</text>
</comment>
<sequence>MDNAIVTTLADLRRIYGYPSERSQRKCLDYLDVHCRNLIAAAPFLVIGSSQRCGTADVSPRGDAPGFVRVLDDKTLLIPDRPGNNRLDTMSNIIENPNVALLFLIPGMNETLRVNGTAKITQAPDLLLSSVMQGKVPKTAIVVTVAEAFLHCAKALIRSRLWDSSTQIERSQFPSAGQIQAEQIRGLDVAAVEAEIEERNRTRLY</sequence>
<dbReference type="EMBL" id="JACJSI010000460">
    <property type="protein sequence ID" value="MBD2536447.1"/>
    <property type="molecule type" value="Genomic_DNA"/>
</dbReference>
<reference evidence="2 3" key="1">
    <citation type="journal article" date="2020" name="ISME J.">
        <title>Comparative genomics reveals insights into cyanobacterial evolution and habitat adaptation.</title>
        <authorList>
            <person name="Chen M.Y."/>
            <person name="Teng W.K."/>
            <person name="Zhao L."/>
            <person name="Hu C.X."/>
            <person name="Zhou Y.K."/>
            <person name="Han B.P."/>
            <person name="Song L.R."/>
            <person name="Shu W.S."/>
        </authorList>
    </citation>
    <scope>NUCLEOTIDE SEQUENCE [LARGE SCALE GENOMIC DNA]</scope>
    <source>
        <strain evidence="2 3">FACHB-838</strain>
    </source>
</reference>
<keyword evidence="3" id="KW-1185">Reference proteome</keyword>